<gene>
    <name evidence="1" type="ORF">C7383_106273</name>
</gene>
<evidence type="ECO:0000313" key="2">
    <source>
        <dbReference type="Proteomes" id="UP000245412"/>
    </source>
</evidence>
<dbReference type="EMBL" id="QGGY01000006">
    <property type="protein sequence ID" value="PWJ75703.1"/>
    <property type="molecule type" value="Genomic_DNA"/>
</dbReference>
<dbReference type="RefSeq" id="WP_109626624.1">
    <property type="nucleotide sequence ID" value="NZ_JANKBI010000004.1"/>
</dbReference>
<reference evidence="1 2" key="1">
    <citation type="submission" date="2018-05" db="EMBL/GenBank/DDBJ databases">
        <authorList>
            <person name="Goeker M."/>
            <person name="Huntemann M."/>
            <person name="Clum A."/>
            <person name="Pillay M."/>
            <person name="Palaniappan K."/>
            <person name="Varghese N."/>
            <person name="Mikhailova N."/>
            <person name="Stamatis D."/>
            <person name="Reddy T."/>
            <person name="Daum C."/>
            <person name="Shapiro N."/>
            <person name="Ivanova N."/>
            <person name="Kyrpides N."/>
            <person name="Woyke T."/>
        </authorList>
    </citation>
    <scope>NUCLEOTIDE SEQUENCE [LARGE SCALE GENOMIC DNA]</scope>
    <source>
        <strain evidence="1 2">DSM 26524</strain>
    </source>
</reference>
<sequence length="122" mass="13899">MSDTDIKDMEKALEAILSMADKGKKAQVKFRRGTSQYTLLENRIYALNIAFSLINKELGNDMSQEFERAALENACAPIQSLISKSEKAQTKLKPGTWQYVMLENNIKALYIAWPLVLKELDR</sequence>
<evidence type="ECO:0000313" key="1">
    <source>
        <dbReference type="EMBL" id="PWJ75703.1"/>
    </source>
</evidence>
<accession>A0AB73T4A4</accession>
<name>A0AB73T4A4_9FIRM</name>
<proteinExistence type="predicted"/>
<organism evidence="1 2">
    <name type="scientific">Murimonas intestini</name>
    <dbReference type="NCBI Taxonomy" id="1337051"/>
    <lineage>
        <taxon>Bacteria</taxon>
        <taxon>Bacillati</taxon>
        <taxon>Bacillota</taxon>
        <taxon>Clostridia</taxon>
        <taxon>Lachnospirales</taxon>
        <taxon>Lachnospiraceae</taxon>
        <taxon>Murimonas</taxon>
    </lineage>
</organism>
<dbReference type="Proteomes" id="UP000245412">
    <property type="component" value="Unassembled WGS sequence"/>
</dbReference>
<dbReference type="AlphaFoldDB" id="A0AB73T4A4"/>
<keyword evidence="2" id="KW-1185">Reference proteome</keyword>
<comment type="caution">
    <text evidence="1">The sequence shown here is derived from an EMBL/GenBank/DDBJ whole genome shotgun (WGS) entry which is preliminary data.</text>
</comment>
<protein>
    <submittedName>
        <fullName evidence="1">Uncharacterized protein</fullName>
    </submittedName>
</protein>